<evidence type="ECO:0000256" key="1">
    <source>
        <dbReference type="SAM" id="MobiDB-lite"/>
    </source>
</evidence>
<proteinExistence type="predicted"/>
<name>A0A9X1S2C8_9MICO</name>
<evidence type="ECO:0008006" key="4">
    <source>
        <dbReference type="Google" id="ProtNLM"/>
    </source>
</evidence>
<dbReference type="RefSeq" id="WP_229382927.1">
    <property type="nucleotide sequence ID" value="NZ_JAGTTN010000001.1"/>
</dbReference>
<feature type="compositionally biased region" description="Basic and acidic residues" evidence="1">
    <location>
        <begin position="96"/>
        <end position="113"/>
    </location>
</feature>
<dbReference type="Proteomes" id="UP001139354">
    <property type="component" value="Unassembled WGS sequence"/>
</dbReference>
<accession>A0A9X1S2C8</accession>
<sequence>MVDARLPAEWLGSIRFDNLSDRAFRVFAGALMWCNGQGTDGSVPVRFTKHLHPDGDDPDAFDELEAAGLWSRVEDGYRLTGWSDLLHQSTAEEIQRYRDASRRRQKAYRDRQKGANASSDGATASDPRAMRDVTRNVTRDVTANVGPGSLRQTEEKSAYSRRDVTGDVTHNASSPFCPKHPAGTTEPCGACARARTAREAKESRLTIRGWDCTVDGHKYVVDGSCAMCELRPGRSVA</sequence>
<protein>
    <recommendedName>
        <fullName evidence="4">DUF1376 domain-containing protein</fullName>
    </recommendedName>
</protein>
<gene>
    <name evidence="2" type="ORF">KEC57_02525</name>
</gene>
<comment type="caution">
    <text evidence="2">The sequence shown here is derived from an EMBL/GenBank/DDBJ whole genome shotgun (WGS) entry which is preliminary data.</text>
</comment>
<evidence type="ECO:0000313" key="3">
    <source>
        <dbReference type="Proteomes" id="UP001139354"/>
    </source>
</evidence>
<reference evidence="2" key="1">
    <citation type="submission" date="2021-04" db="EMBL/GenBank/DDBJ databases">
        <title>Microbacterium tenobrionis sp. nov. and Microbacterium allomyrinae sp. nov., isolated from larvae of Tenobrio molitor and Allomyrina dichotoma, respectively.</title>
        <authorList>
            <person name="Lee S.D."/>
        </authorList>
    </citation>
    <scope>NUCLEOTIDE SEQUENCE</scope>
    <source>
        <strain evidence="2">BWT-G7</strain>
    </source>
</reference>
<evidence type="ECO:0000313" key="2">
    <source>
        <dbReference type="EMBL" id="MCC2031050.1"/>
    </source>
</evidence>
<organism evidence="2 3">
    <name type="scientific">Microbacterium allomyrinae</name>
    <dbReference type="NCBI Taxonomy" id="2830666"/>
    <lineage>
        <taxon>Bacteria</taxon>
        <taxon>Bacillati</taxon>
        <taxon>Actinomycetota</taxon>
        <taxon>Actinomycetes</taxon>
        <taxon>Micrococcales</taxon>
        <taxon>Microbacteriaceae</taxon>
        <taxon>Microbacterium</taxon>
    </lineage>
</organism>
<dbReference type="AlphaFoldDB" id="A0A9X1S2C8"/>
<dbReference type="EMBL" id="JAGTTN010000001">
    <property type="protein sequence ID" value="MCC2031050.1"/>
    <property type="molecule type" value="Genomic_DNA"/>
</dbReference>
<feature type="region of interest" description="Disordered" evidence="1">
    <location>
        <begin position="96"/>
        <end position="130"/>
    </location>
</feature>
<keyword evidence="3" id="KW-1185">Reference proteome</keyword>